<dbReference type="Pfam" id="PF01150">
    <property type="entry name" value="GDA1_CD39"/>
    <property type="match status" value="1"/>
</dbReference>
<evidence type="ECO:0000256" key="6">
    <source>
        <dbReference type="ARBA" id="ARBA00031428"/>
    </source>
</evidence>
<dbReference type="PANTHER" id="PTHR11782:SF83">
    <property type="entry name" value="GUANOSINE-DIPHOSPHATASE"/>
    <property type="match status" value="1"/>
</dbReference>
<evidence type="ECO:0000256" key="4">
    <source>
        <dbReference type="ARBA" id="ARBA00030084"/>
    </source>
</evidence>
<reference evidence="9 10" key="1">
    <citation type="submission" date="2023-03" db="EMBL/GenBank/DDBJ databases">
        <title>WGS of Gossypium arboreum.</title>
        <authorList>
            <person name="Yu D."/>
        </authorList>
    </citation>
    <scope>NUCLEOTIDE SEQUENCE [LARGE SCALE GENOMIC DNA]</scope>
    <source>
        <tissue evidence="9">Leaf</tissue>
    </source>
</reference>
<dbReference type="InterPro" id="IPR000407">
    <property type="entry name" value="GDA1_CD39_NTPase"/>
</dbReference>
<dbReference type="EMBL" id="JARKNE010000004">
    <property type="protein sequence ID" value="KAK5836424.1"/>
    <property type="molecule type" value="Genomic_DNA"/>
</dbReference>
<dbReference type="Gene3D" id="3.30.420.40">
    <property type="match status" value="1"/>
</dbReference>
<protein>
    <recommendedName>
        <fullName evidence="2">apyrase</fullName>
        <ecNumber evidence="2">3.6.1.5</ecNumber>
    </recommendedName>
    <alternativeName>
        <fullName evidence="6">ATP-diphosphatase</fullName>
    </alternativeName>
    <alternativeName>
        <fullName evidence="7">ATP-diphosphohydrolase</fullName>
    </alternativeName>
    <alternativeName>
        <fullName evidence="4">Adenosine diphosphatase</fullName>
    </alternativeName>
    <alternativeName>
        <fullName evidence="5">NTPDase</fullName>
    </alternativeName>
</protein>
<dbReference type="PANTHER" id="PTHR11782">
    <property type="entry name" value="ADENOSINE/GUANOSINE DIPHOSPHATASE"/>
    <property type="match status" value="1"/>
</dbReference>
<evidence type="ECO:0000313" key="10">
    <source>
        <dbReference type="Proteomes" id="UP001358586"/>
    </source>
</evidence>
<evidence type="ECO:0000256" key="5">
    <source>
        <dbReference type="ARBA" id="ARBA00031370"/>
    </source>
</evidence>
<accession>A0ABR0QAR9</accession>
<name>A0ABR0QAR9_GOSAR</name>
<evidence type="ECO:0000256" key="3">
    <source>
        <dbReference type="ARBA" id="ARBA00022801"/>
    </source>
</evidence>
<comment type="caution">
    <text evidence="9">The sequence shown here is derived from an EMBL/GenBank/DDBJ whole genome shotgun (WGS) entry which is preliminary data.</text>
</comment>
<sequence>MANEFPFKLKPGLSYYAKDPQAAANSLTSLLDKAESVVPLDLRSKTAVRVGATAGLRALGGEAFDKICNRELLKSRSTLKSEANWVKILDGSQEGSCEWVTINYLLGNLGRTYQDTVGIVDLGGGSVQMAYAISKNAASRAPSLPAGQDNYVNEIYLKGSKYYLYVHSFLHYGLLAARAEILKATEDSGNPCILEGFDAAFFGKAPLKVLTLAAFVGKASLKVLTLAAFVGKAPLKVLTFGGVCGKSAAKGPDLWRRL</sequence>
<dbReference type="Proteomes" id="UP001358586">
    <property type="component" value="Chromosome 4"/>
</dbReference>
<organism evidence="9 10">
    <name type="scientific">Gossypium arboreum</name>
    <name type="common">Tree cotton</name>
    <name type="synonym">Gossypium nanking</name>
    <dbReference type="NCBI Taxonomy" id="29729"/>
    <lineage>
        <taxon>Eukaryota</taxon>
        <taxon>Viridiplantae</taxon>
        <taxon>Streptophyta</taxon>
        <taxon>Embryophyta</taxon>
        <taxon>Tracheophyta</taxon>
        <taxon>Spermatophyta</taxon>
        <taxon>Magnoliopsida</taxon>
        <taxon>eudicotyledons</taxon>
        <taxon>Gunneridae</taxon>
        <taxon>Pentapetalae</taxon>
        <taxon>rosids</taxon>
        <taxon>malvids</taxon>
        <taxon>Malvales</taxon>
        <taxon>Malvaceae</taxon>
        <taxon>Malvoideae</taxon>
        <taxon>Gossypium</taxon>
    </lineage>
</organism>
<dbReference type="EC" id="3.6.1.5" evidence="2"/>
<proteinExistence type="inferred from homology"/>
<comment type="catalytic activity">
    <reaction evidence="8">
        <text>a ribonucleoside 5'-triphosphate + 2 H2O = a ribonucleoside 5'-phosphate + 2 phosphate + 2 H(+)</text>
        <dbReference type="Rhea" id="RHEA:36795"/>
        <dbReference type="ChEBI" id="CHEBI:15377"/>
        <dbReference type="ChEBI" id="CHEBI:15378"/>
        <dbReference type="ChEBI" id="CHEBI:43474"/>
        <dbReference type="ChEBI" id="CHEBI:58043"/>
        <dbReference type="ChEBI" id="CHEBI:61557"/>
        <dbReference type="EC" id="3.6.1.5"/>
    </reaction>
</comment>
<keyword evidence="3" id="KW-0378">Hydrolase</keyword>
<evidence type="ECO:0000256" key="1">
    <source>
        <dbReference type="ARBA" id="ARBA00009283"/>
    </source>
</evidence>
<evidence type="ECO:0000256" key="7">
    <source>
        <dbReference type="ARBA" id="ARBA00032306"/>
    </source>
</evidence>
<comment type="similarity">
    <text evidence="1">Belongs to the GDA1/CD39 NTPase family.</text>
</comment>
<evidence type="ECO:0000313" key="9">
    <source>
        <dbReference type="EMBL" id="KAK5836424.1"/>
    </source>
</evidence>
<evidence type="ECO:0000256" key="2">
    <source>
        <dbReference type="ARBA" id="ARBA00012148"/>
    </source>
</evidence>
<dbReference type="Gene3D" id="3.30.420.150">
    <property type="entry name" value="Exopolyphosphatase. Domain 2"/>
    <property type="match status" value="1"/>
</dbReference>
<keyword evidence="10" id="KW-1185">Reference proteome</keyword>
<evidence type="ECO:0000256" key="8">
    <source>
        <dbReference type="ARBA" id="ARBA00049175"/>
    </source>
</evidence>
<gene>
    <name evidence="9" type="ORF">PVK06_012212</name>
</gene>